<keyword evidence="2" id="KW-1185">Reference proteome</keyword>
<evidence type="ECO:0000313" key="2">
    <source>
        <dbReference type="Proteomes" id="UP001144978"/>
    </source>
</evidence>
<gene>
    <name evidence="1" type="ORF">NUW54_g11951</name>
</gene>
<accession>A0ACC1N4A5</accession>
<dbReference type="Proteomes" id="UP001144978">
    <property type="component" value="Unassembled WGS sequence"/>
</dbReference>
<reference evidence="1" key="1">
    <citation type="submission" date="2022-08" db="EMBL/GenBank/DDBJ databases">
        <title>Genome Sequence of Pycnoporus sanguineus.</title>
        <authorList>
            <person name="Buettner E."/>
        </authorList>
    </citation>
    <scope>NUCLEOTIDE SEQUENCE</scope>
    <source>
        <strain evidence="1">CG-C14</strain>
    </source>
</reference>
<name>A0ACC1N4A5_9APHY</name>
<proteinExistence type="predicted"/>
<protein>
    <submittedName>
        <fullName evidence="1">Uncharacterized protein</fullName>
    </submittedName>
</protein>
<sequence length="103" mass="11178">MLARAFNPPLKPYATDRRGPWLWPFTSIHVNGGKTRPPASIYDGGSSPIGPDSRGGFSGDHHRPLVRGRNARLLLKLAPPSCLSTRLRATPEPENMPPVSPST</sequence>
<comment type="caution">
    <text evidence="1">The sequence shown here is derived from an EMBL/GenBank/DDBJ whole genome shotgun (WGS) entry which is preliminary data.</text>
</comment>
<organism evidence="1 2">
    <name type="scientific">Trametes sanguinea</name>
    <dbReference type="NCBI Taxonomy" id="158606"/>
    <lineage>
        <taxon>Eukaryota</taxon>
        <taxon>Fungi</taxon>
        <taxon>Dikarya</taxon>
        <taxon>Basidiomycota</taxon>
        <taxon>Agaricomycotina</taxon>
        <taxon>Agaricomycetes</taxon>
        <taxon>Polyporales</taxon>
        <taxon>Polyporaceae</taxon>
        <taxon>Trametes</taxon>
    </lineage>
</organism>
<dbReference type="EMBL" id="JANSHE010004879">
    <property type="protein sequence ID" value="KAJ2974067.1"/>
    <property type="molecule type" value="Genomic_DNA"/>
</dbReference>
<evidence type="ECO:0000313" key="1">
    <source>
        <dbReference type="EMBL" id="KAJ2974067.1"/>
    </source>
</evidence>